<dbReference type="Proteomes" id="UP000028487">
    <property type="component" value="Unassembled WGS sequence"/>
</dbReference>
<dbReference type="EMBL" id="CBSV010000103">
    <property type="protein sequence ID" value="CDH00889.1"/>
    <property type="molecule type" value="Genomic_DNA"/>
</dbReference>
<dbReference type="GO" id="GO:1901135">
    <property type="term" value="P:carbohydrate derivative metabolic process"/>
    <property type="evidence" value="ECO:0007669"/>
    <property type="project" value="UniProtKB-ARBA"/>
</dbReference>
<name>A0A077NQS2_XENBV</name>
<dbReference type="RefSeq" id="WP_038223666.1">
    <property type="nucleotide sequence ID" value="NZ_CAWLWD010000164.1"/>
</dbReference>
<dbReference type="SUPFAM" id="SSF53756">
    <property type="entry name" value="UDP-Glycosyltransferase/glycogen phosphorylase"/>
    <property type="match status" value="1"/>
</dbReference>
<reference evidence="3" key="1">
    <citation type="submission" date="2013-07" db="EMBL/GenBank/DDBJ databases">
        <title>Sub-species coevolution in mutualistic symbiosis.</title>
        <authorList>
            <person name="Murfin K."/>
            <person name="Klassen J."/>
            <person name="Lee M."/>
            <person name="Forst S."/>
            <person name="Stock P."/>
            <person name="Goodrich-Blair H."/>
        </authorList>
    </citation>
    <scope>NUCLEOTIDE SEQUENCE [LARGE SCALE GENOMIC DNA]</scope>
    <source>
        <strain evidence="3">Feltiae Moldova</strain>
    </source>
</reference>
<feature type="domain" description="Glycosyl transferase family 1" evidence="1">
    <location>
        <begin position="192"/>
        <end position="347"/>
    </location>
</feature>
<evidence type="ECO:0000259" key="2">
    <source>
        <dbReference type="Pfam" id="PF13439"/>
    </source>
</evidence>
<comment type="caution">
    <text evidence="3">The sequence shown here is derived from an EMBL/GenBank/DDBJ whole genome shotgun (WGS) entry which is preliminary data.</text>
</comment>
<feature type="domain" description="Glycosyltransferase subfamily 4-like N-terminal" evidence="2">
    <location>
        <begin position="59"/>
        <end position="182"/>
    </location>
</feature>
<dbReference type="Pfam" id="PF13439">
    <property type="entry name" value="Glyco_transf_4"/>
    <property type="match status" value="1"/>
</dbReference>
<dbReference type="AlphaFoldDB" id="A0A077NQS2"/>
<protein>
    <submittedName>
        <fullName evidence="3">WbbG</fullName>
    </submittedName>
</protein>
<evidence type="ECO:0000313" key="3">
    <source>
        <dbReference type="EMBL" id="CDH00889.1"/>
    </source>
</evidence>
<evidence type="ECO:0000313" key="4">
    <source>
        <dbReference type="Proteomes" id="UP000028487"/>
    </source>
</evidence>
<dbReference type="HOGENOM" id="CLU_009583_0_3_6"/>
<dbReference type="CDD" id="cd03808">
    <property type="entry name" value="GT4_CapM-like"/>
    <property type="match status" value="1"/>
</dbReference>
<evidence type="ECO:0000259" key="1">
    <source>
        <dbReference type="Pfam" id="PF00534"/>
    </source>
</evidence>
<proteinExistence type="predicted"/>
<accession>A0A077NQS2</accession>
<dbReference type="InterPro" id="IPR001296">
    <property type="entry name" value="Glyco_trans_1"/>
</dbReference>
<dbReference type="InterPro" id="IPR028098">
    <property type="entry name" value="Glyco_trans_4-like_N"/>
</dbReference>
<dbReference type="Gene3D" id="3.40.50.2000">
    <property type="entry name" value="Glycogen Phosphorylase B"/>
    <property type="match status" value="2"/>
</dbReference>
<dbReference type="Pfam" id="PF00534">
    <property type="entry name" value="Glycos_transf_1"/>
    <property type="match status" value="1"/>
</dbReference>
<sequence>MKKVAHIQVIPKLSGVQNFSLHILSNLKNYDKYIICSDTEVVNEQQKKEFINQFENFGIKIIWLKHLKRAIGIHDILACYELWKIFKKYNFDIIHTNSTKPGIIGRIVAKLSGCKKIIHTVHGISFHKNEKFIKRILFYLLEIFSLQFGHINISVNKYYLKFYQLFFWKKTINIYNGIDFNRLNENIDITLKNKKNILFVGRLDTQKNPLGAILAFDELLKKDSDIYFDIVGDGDLRKDCEDLVHKLGIEKNVNFHGWSNTPVKFYLNSSLFFCPSLHEAFGFTFVEAAFFKLPIISSNVEGIPEVVINKKMGLLSEPYNYKQMAENIYSILNNSSLSEEMGNYGKQFVKENFQLSECIEKYSTIYDK</sequence>
<gene>
    <name evidence="3" type="ORF">XBFM1_1910045</name>
</gene>
<dbReference type="PANTHER" id="PTHR12526">
    <property type="entry name" value="GLYCOSYLTRANSFERASE"/>
    <property type="match status" value="1"/>
</dbReference>
<dbReference type="PANTHER" id="PTHR12526:SF630">
    <property type="entry name" value="GLYCOSYLTRANSFERASE"/>
    <property type="match status" value="1"/>
</dbReference>
<dbReference type="GO" id="GO:0016757">
    <property type="term" value="F:glycosyltransferase activity"/>
    <property type="evidence" value="ECO:0007669"/>
    <property type="project" value="InterPro"/>
</dbReference>
<organism evidence="3 4">
    <name type="scientific">Xenorhabdus bovienii str. feltiae Moldova</name>
    <dbReference type="NCBI Taxonomy" id="1398200"/>
    <lineage>
        <taxon>Bacteria</taxon>
        <taxon>Pseudomonadati</taxon>
        <taxon>Pseudomonadota</taxon>
        <taxon>Gammaproteobacteria</taxon>
        <taxon>Enterobacterales</taxon>
        <taxon>Morganellaceae</taxon>
        <taxon>Xenorhabdus</taxon>
    </lineage>
</organism>